<dbReference type="GO" id="GO:0000981">
    <property type="term" value="F:DNA-binding transcription factor activity, RNA polymerase II-specific"/>
    <property type="evidence" value="ECO:0007669"/>
    <property type="project" value="InterPro"/>
</dbReference>
<accession>A0A8H2VVS2</accession>
<dbReference type="SUPFAM" id="SSF57701">
    <property type="entry name" value="Zn2/Cys6 DNA-binding domain"/>
    <property type="match status" value="1"/>
</dbReference>
<comment type="caution">
    <text evidence="9">The sequence shown here is derived from an EMBL/GenBank/DDBJ whole genome shotgun (WGS) entry which is preliminary data.</text>
</comment>
<keyword evidence="5" id="KW-0804">Transcription</keyword>
<dbReference type="CDD" id="cd00067">
    <property type="entry name" value="GAL4"/>
    <property type="match status" value="1"/>
</dbReference>
<evidence type="ECO:0000256" key="1">
    <source>
        <dbReference type="ARBA" id="ARBA00022723"/>
    </source>
</evidence>
<dbReference type="InterPro" id="IPR007219">
    <property type="entry name" value="XnlR_reg_dom"/>
</dbReference>
<dbReference type="CDD" id="cd12148">
    <property type="entry name" value="fungal_TF_MHR"/>
    <property type="match status" value="1"/>
</dbReference>
<organism evidence="9 10">
    <name type="scientific">Sclerotinia trifoliorum</name>
    <dbReference type="NCBI Taxonomy" id="28548"/>
    <lineage>
        <taxon>Eukaryota</taxon>
        <taxon>Fungi</taxon>
        <taxon>Dikarya</taxon>
        <taxon>Ascomycota</taxon>
        <taxon>Pezizomycotina</taxon>
        <taxon>Leotiomycetes</taxon>
        <taxon>Helotiales</taxon>
        <taxon>Sclerotiniaceae</taxon>
        <taxon>Sclerotinia</taxon>
    </lineage>
</organism>
<evidence type="ECO:0000313" key="9">
    <source>
        <dbReference type="EMBL" id="CAD6446059.1"/>
    </source>
</evidence>
<feature type="compositionally biased region" description="Polar residues" evidence="7">
    <location>
        <begin position="686"/>
        <end position="712"/>
    </location>
</feature>
<evidence type="ECO:0000256" key="4">
    <source>
        <dbReference type="ARBA" id="ARBA00023125"/>
    </source>
</evidence>
<dbReference type="OrthoDB" id="5121955at2759"/>
<keyword evidence="3" id="KW-0805">Transcription regulation</keyword>
<evidence type="ECO:0000256" key="7">
    <source>
        <dbReference type="SAM" id="MobiDB-lite"/>
    </source>
</evidence>
<evidence type="ECO:0000256" key="6">
    <source>
        <dbReference type="ARBA" id="ARBA00023242"/>
    </source>
</evidence>
<proteinExistence type="predicted"/>
<dbReference type="Gene3D" id="4.10.240.10">
    <property type="entry name" value="Zn(2)-C6 fungal-type DNA-binding domain"/>
    <property type="match status" value="1"/>
</dbReference>
<dbReference type="InterPro" id="IPR036864">
    <property type="entry name" value="Zn2-C6_fun-type_DNA-bd_sf"/>
</dbReference>
<dbReference type="InterPro" id="IPR052073">
    <property type="entry name" value="Amide_Lactam_Regulators"/>
</dbReference>
<dbReference type="GO" id="GO:0008270">
    <property type="term" value="F:zinc ion binding"/>
    <property type="evidence" value="ECO:0007669"/>
    <property type="project" value="InterPro"/>
</dbReference>
<keyword evidence="10" id="KW-1185">Reference proteome</keyword>
<keyword evidence="1" id="KW-0479">Metal-binding</keyword>
<evidence type="ECO:0000313" key="10">
    <source>
        <dbReference type="Proteomes" id="UP000624404"/>
    </source>
</evidence>
<evidence type="ECO:0000256" key="5">
    <source>
        <dbReference type="ARBA" id="ARBA00023163"/>
    </source>
</evidence>
<dbReference type="Pfam" id="PF00172">
    <property type="entry name" value="Zn_clus"/>
    <property type="match status" value="1"/>
</dbReference>
<protein>
    <submittedName>
        <fullName evidence="9">B7eca0d6-6621-40b2-bb1f-88aa882c7961</fullName>
    </submittedName>
</protein>
<sequence>MNQPTDLQFAPEHQNFDSKNAYMWNNGEVEDQAENIKAKPTPLPCRRTFRRPRAGRACGTCHSRRVRCDAGSRGIPCTNCEAFSLDCSIPPRKKNSSRQGTSDSGRKRSALSIAKQPGHQSDNGDDKCDGKRDGNMELPQPVASNDNDFASLILRADEHIKQQPDSTEQYFKLISPSVSSSAIENPGKVAYLQEKSSLAILMRDYYGTTNAVHYPLPEVAANQHMATKMTAEEMDILEKRGALQLPPRDLCEELIEAYFKWVAPVIPVINKSWFMQRWHDLDNPPPLLLMQAVLLAGSRVCTTSMLLDANDSPIPAATIFYKRAKALYDADYEEDRVVIVQALIHLGWYWEEPGVVTKNVFYWNGLATTIAQGFGMHRSPSGSRLSPADKRLWKRIWWTLYIRDQSVATALGRPAHINMEDSDLEMIGEEDFADDHTEPEDEILVQFFLQYVKICEIMDEILFQHYSLQSRKRGNDPVILQNCDQALNEWLHNCPTQIRWNPSNNNSFWSSYLYLIYHTTRCLLYRAYLPSVKSSSELQEKLDISSHAAFQSARAITSIVENMIARNELRHAPPFLIYSLLSALIIHIYELQIHSSSEKTEARKRVSICMSALEKLSDIWLVAKMVQGLFESILKAAGFENFKVPAGFVENPLHKSKSIGESKENRLPLTHSLLAHQKATLGFVSGTRTGSSNKSQKLDSNNNGISSTNVPSAPQPQAKHQSAPSMHHENEFYIPDTICPTGATPTSIHQTVQYQDPTFPGSINYMLNGPMATWIQPDFQQMIPNTLDVADWFDYFGMR</sequence>
<dbReference type="AlphaFoldDB" id="A0A8H2VVS2"/>
<feature type="domain" description="Zn(2)-C6 fungal-type" evidence="8">
    <location>
        <begin position="57"/>
        <end position="89"/>
    </location>
</feature>
<evidence type="ECO:0000256" key="3">
    <source>
        <dbReference type="ARBA" id="ARBA00023015"/>
    </source>
</evidence>
<dbReference type="Pfam" id="PF04082">
    <property type="entry name" value="Fungal_trans"/>
    <property type="match status" value="1"/>
</dbReference>
<name>A0A8H2VVS2_9HELO</name>
<dbReference type="Proteomes" id="UP000624404">
    <property type="component" value="Unassembled WGS sequence"/>
</dbReference>
<keyword evidence="4" id="KW-0238">DNA-binding</keyword>
<dbReference type="PROSITE" id="PS50048">
    <property type="entry name" value="ZN2_CY6_FUNGAL_2"/>
    <property type="match status" value="1"/>
</dbReference>
<dbReference type="SMART" id="SM00066">
    <property type="entry name" value="GAL4"/>
    <property type="match status" value="1"/>
</dbReference>
<dbReference type="SMART" id="SM00906">
    <property type="entry name" value="Fungal_trans"/>
    <property type="match status" value="1"/>
</dbReference>
<dbReference type="EMBL" id="CAJHIA010000017">
    <property type="protein sequence ID" value="CAD6446059.1"/>
    <property type="molecule type" value="Genomic_DNA"/>
</dbReference>
<feature type="region of interest" description="Disordered" evidence="7">
    <location>
        <begin position="685"/>
        <end position="725"/>
    </location>
</feature>
<evidence type="ECO:0000259" key="8">
    <source>
        <dbReference type="PROSITE" id="PS50048"/>
    </source>
</evidence>
<reference evidence="9" key="1">
    <citation type="submission" date="2020-10" db="EMBL/GenBank/DDBJ databases">
        <authorList>
            <person name="Kusch S."/>
        </authorList>
    </citation>
    <scope>NUCLEOTIDE SEQUENCE</scope>
    <source>
        <strain evidence="9">SwB9</strain>
    </source>
</reference>
<keyword evidence="2" id="KW-0862">Zinc</keyword>
<dbReference type="GO" id="GO:0006351">
    <property type="term" value="P:DNA-templated transcription"/>
    <property type="evidence" value="ECO:0007669"/>
    <property type="project" value="InterPro"/>
</dbReference>
<dbReference type="PANTHER" id="PTHR47171">
    <property type="entry name" value="FARA-RELATED"/>
    <property type="match status" value="1"/>
</dbReference>
<gene>
    <name evidence="9" type="ORF">SCLTRI_LOCUS5772</name>
</gene>
<evidence type="ECO:0000256" key="2">
    <source>
        <dbReference type="ARBA" id="ARBA00022833"/>
    </source>
</evidence>
<keyword evidence="6" id="KW-0539">Nucleus</keyword>
<dbReference type="InterPro" id="IPR001138">
    <property type="entry name" value="Zn2Cys6_DnaBD"/>
</dbReference>
<dbReference type="PROSITE" id="PS00463">
    <property type="entry name" value="ZN2_CY6_FUNGAL_1"/>
    <property type="match status" value="1"/>
</dbReference>
<feature type="region of interest" description="Disordered" evidence="7">
    <location>
        <begin position="91"/>
        <end position="144"/>
    </location>
</feature>
<dbReference type="PANTHER" id="PTHR47171:SF3">
    <property type="entry name" value="FARA-RELATED"/>
    <property type="match status" value="1"/>
</dbReference>
<dbReference type="GO" id="GO:0003677">
    <property type="term" value="F:DNA binding"/>
    <property type="evidence" value="ECO:0007669"/>
    <property type="project" value="UniProtKB-KW"/>
</dbReference>
<feature type="compositionally biased region" description="Basic and acidic residues" evidence="7">
    <location>
        <begin position="122"/>
        <end position="135"/>
    </location>
</feature>